<protein>
    <submittedName>
        <fullName evidence="1">Uncharacterized protein</fullName>
    </submittedName>
</protein>
<comment type="caution">
    <text evidence="1">The sequence shown here is derived from an EMBL/GenBank/DDBJ whole genome shotgun (WGS) entry which is preliminary data.</text>
</comment>
<evidence type="ECO:0000313" key="2">
    <source>
        <dbReference type="Proteomes" id="UP000703661"/>
    </source>
</evidence>
<gene>
    <name evidence="1" type="ORF">BGZ80_004473</name>
</gene>
<proteinExistence type="predicted"/>
<reference evidence="1" key="1">
    <citation type="journal article" date="2020" name="Fungal Divers.">
        <title>Resolving the Mortierellaceae phylogeny through synthesis of multi-gene phylogenetics and phylogenomics.</title>
        <authorList>
            <person name="Vandepol N."/>
            <person name="Liber J."/>
            <person name="Desiro A."/>
            <person name="Na H."/>
            <person name="Kennedy M."/>
            <person name="Barry K."/>
            <person name="Grigoriev I.V."/>
            <person name="Miller A.N."/>
            <person name="O'Donnell K."/>
            <person name="Stajich J.E."/>
            <person name="Bonito G."/>
        </authorList>
    </citation>
    <scope>NUCLEOTIDE SEQUENCE</scope>
    <source>
        <strain evidence="1">NRRL 2769</strain>
    </source>
</reference>
<name>A0A9P6N0N6_9FUNG</name>
<accession>A0A9P6N0N6</accession>
<dbReference type="Proteomes" id="UP000703661">
    <property type="component" value="Unassembled WGS sequence"/>
</dbReference>
<keyword evidence="2" id="KW-1185">Reference proteome</keyword>
<evidence type="ECO:0000313" key="1">
    <source>
        <dbReference type="EMBL" id="KAG0020272.1"/>
    </source>
</evidence>
<sequence length="85" mass="9166">MTPIGAGVPWSSIVNANAEDEDVFGLEVEEDWLGLDTLGVGLEAEGLSWFESDVVGFITIRIENGGYKCLNPPSGGYEREMKSTV</sequence>
<organism evidence="1 2">
    <name type="scientific">Entomortierella chlamydospora</name>
    <dbReference type="NCBI Taxonomy" id="101097"/>
    <lineage>
        <taxon>Eukaryota</taxon>
        <taxon>Fungi</taxon>
        <taxon>Fungi incertae sedis</taxon>
        <taxon>Mucoromycota</taxon>
        <taxon>Mortierellomycotina</taxon>
        <taxon>Mortierellomycetes</taxon>
        <taxon>Mortierellales</taxon>
        <taxon>Mortierellaceae</taxon>
        <taxon>Entomortierella</taxon>
    </lineage>
</organism>
<dbReference type="AlphaFoldDB" id="A0A9P6N0N6"/>
<dbReference type="EMBL" id="JAAAID010000228">
    <property type="protein sequence ID" value="KAG0020272.1"/>
    <property type="molecule type" value="Genomic_DNA"/>
</dbReference>